<dbReference type="Proteomes" id="UP001233999">
    <property type="component" value="Unassembled WGS sequence"/>
</dbReference>
<organism evidence="2 3">
    <name type="scientific">Diploptera punctata</name>
    <name type="common">Pacific beetle cockroach</name>
    <dbReference type="NCBI Taxonomy" id="6984"/>
    <lineage>
        <taxon>Eukaryota</taxon>
        <taxon>Metazoa</taxon>
        <taxon>Ecdysozoa</taxon>
        <taxon>Arthropoda</taxon>
        <taxon>Hexapoda</taxon>
        <taxon>Insecta</taxon>
        <taxon>Pterygota</taxon>
        <taxon>Neoptera</taxon>
        <taxon>Polyneoptera</taxon>
        <taxon>Dictyoptera</taxon>
        <taxon>Blattodea</taxon>
        <taxon>Blaberoidea</taxon>
        <taxon>Blaberidae</taxon>
        <taxon>Diplopterinae</taxon>
        <taxon>Diploptera</taxon>
    </lineage>
</organism>
<gene>
    <name evidence="2" type="ORF">L9F63_026925</name>
</gene>
<evidence type="ECO:0000313" key="2">
    <source>
        <dbReference type="EMBL" id="KAJ9597184.1"/>
    </source>
</evidence>
<reference evidence="2" key="1">
    <citation type="journal article" date="2023" name="IScience">
        <title>Live-bearing cockroach genome reveals convergent evolutionary mechanisms linked to viviparity in insects and beyond.</title>
        <authorList>
            <person name="Fouks B."/>
            <person name="Harrison M.C."/>
            <person name="Mikhailova A.A."/>
            <person name="Marchal E."/>
            <person name="English S."/>
            <person name="Carruthers M."/>
            <person name="Jennings E.C."/>
            <person name="Chiamaka E.L."/>
            <person name="Frigard R.A."/>
            <person name="Pippel M."/>
            <person name="Attardo G.M."/>
            <person name="Benoit J.B."/>
            <person name="Bornberg-Bauer E."/>
            <person name="Tobe S.S."/>
        </authorList>
    </citation>
    <scope>NUCLEOTIDE SEQUENCE</scope>
    <source>
        <strain evidence="2">Stay&amp;Tobe</strain>
    </source>
</reference>
<dbReference type="Pfam" id="PF12473">
    <property type="entry name" value="DUF3694"/>
    <property type="match status" value="1"/>
</dbReference>
<dbReference type="AlphaFoldDB" id="A0AAD8ADX4"/>
<keyword evidence="3" id="KW-1185">Reference proteome</keyword>
<evidence type="ECO:0000259" key="1">
    <source>
        <dbReference type="Pfam" id="PF12473"/>
    </source>
</evidence>
<name>A0AAD8ADX4_DIPPU</name>
<comment type="caution">
    <text evidence="2">The sequence shown here is derived from an EMBL/GenBank/DDBJ whole genome shotgun (WGS) entry which is preliminary data.</text>
</comment>
<dbReference type="InterPro" id="IPR022164">
    <property type="entry name" value="Kinesin-like"/>
</dbReference>
<evidence type="ECO:0000313" key="3">
    <source>
        <dbReference type="Proteomes" id="UP001233999"/>
    </source>
</evidence>
<proteinExistence type="predicted"/>
<feature type="non-terminal residue" evidence="2">
    <location>
        <position position="1"/>
    </location>
</feature>
<protein>
    <recommendedName>
        <fullName evidence="1">Kinesin-like domain-containing protein</fullName>
    </recommendedName>
</protein>
<dbReference type="EMBL" id="JASPKZ010001653">
    <property type="protein sequence ID" value="KAJ9597184.1"/>
    <property type="molecule type" value="Genomic_DNA"/>
</dbReference>
<sequence>GTHLCLCPANNTVYDDVCIAQYYADSPVLPVEFFDRSLQGPTSWIKRQGFKLHRLPSVGQVSACFAKAFQRVPKSMITSVTSSDLGPATVSDKEHVEVYVFEVSMEIKEEDGRGGFSAVPKDRSYFKLRVNLEKQLCLTVQQVSENERELEVERCFGVLVSPGRNVKHSDMQLLEMVSMGSGTGDKQCYVISGHWDPADPAFEALNVETPRDGRIYITVAVDLVIRGIQEPVRFLIETPVKVFPQWRTVLVFQSKATYTTVLPQS</sequence>
<feature type="domain" description="Kinesin-like" evidence="1">
    <location>
        <begin position="117"/>
        <end position="245"/>
    </location>
</feature>
<accession>A0AAD8ADX4</accession>
<reference evidence="2" key="2">
    <citation type="submission" date="2023-05" db="EMBL/GenBank/DDBJ databases">
        <authorList>
            <person name="Fouks B."/>
        </authorList>
    </citation>
    <scope>NUCLEOTIDE SEQUENCE</scope>
    <source>
        <strain evidence="2">Stay&amp;Tobe</strain>
        <tissue evidence="2">Testes</tissue>
    </source>
</reference>